<reference evidence="1 2" key="1">
    <citation type="submission" date="2016-07" db="EMBL/GenBank/DDBJ databases">
        <title>Draft Genome Sequence of Oceanisphaera psychrotolerans, isolated from coastal sediment samples.</title>
        <authorList>
            <person name="Zhuo S."/>
            <person name="Ruan Z."/>
        </authorList>
    </citation>
    <scope>NUCLEOTIDE SEQUENCE [LARGE SCALE GENOMIC DNA]</scope>
    <source>
        <strain evidence="1 2">LAM-WHM-ZC</strain>
    </source>
</reference>
<sequence length="174" mass="19622">MVFGFSGWASAQTLTLTEQQLNRQLALQLGKEFPFTLGDWLSAGIQLQDIKVELGRQSPDKARVLGQGIISVSQGEQHYRWDINGDFSARPRYDDEQGALFLDEFELLNYRLNQNDSSPQGSFMLPMLLQAMAGYLSQYPVYTLDEQDPVQRQLKNKVLSLEVAPGKLSLHGLE</sequence>
<dbReference type="AlphaFoldDB" id="A0A1J4QIQ9"/>
<organism evidence="1 2">
    <name type="scientific">Oceanisphaera psychrotolerans</name>
    <dbReference type="NCBI Taxonomy" id="1414654"/>
    <lineage>
        <taxon>Bacteria</taxon>
        <taxon>Pseudomonadati</taxon>
        <taxon>Pseudomonadota</taxon>
        <taxon>Gammaproteobacteria</taxon>
        <taxon>Aeromonadales</taxon>
        <taxon>Aeromonadaceae</taxon>
        <taxon>Oceanisphaera</taxon>
    </lineage>
</organism>
<proteinExistence type="predicted"/>
<dbReference type="EMBL" id="MDKE01000001">
    <property type="protein sequence ID" value="OIN14449.1"/>
    <property type="molecule type" value="Genomic_DNA"/>
</dbReference>
<dbReference type="Proteomes" id="UP000243073">
    <property type="component" value="Unassembled WGS sequence"/>
</dbReference>
<evidence type="ECO:0000313" key="2">
    <source>
        <dbReference type="Proteomes" id="UP000243073"/>
    </source>
</evidence>
<name>A0A1J4QIQ9_9GAMM</name>
<comment type="caution">
    <text evidence="1">The sequence shown here is derived from an EMBL/GenBank/DDBJ whole genome shotgun (WGS) entry which is preliminary data.</text>
</comment>
<protein>
    <recommendedName>
        <fullName evidence="3">DUF1439 domain-containing protein</fullName>
    </recommendedName>
</protein>
<evidence type="ECO:0000313" key="1">
    <source>
        <dbReference type="EMBL" id="OIN14449.1"/>
    </source>
</evidence>
<accession>A0A1J4QIQ9</accession>
<evidence type="ECO:0008006" key="3">
    <source>
        <dbReference type="Google" id="ProtNLM"/>
    </source>
</evidence>
<dbReference type="Gene3D" id="3.15.10.40">
    <property type="entry name" value="Uncharacterised protein PF07273, DUF1439"/>
    <property type="match status" value="1"/>
</dbReference>
<dbReference type="InterPro" id="IPR010835">
    <property type="entry name" value="DUF1439"/>
</dbReference>
<keyword evidence="2" id="KW-1185">Reference proteome</keyword>
<gene>
    <name evidence="1" type="ORF">BFR47_08075</name>
</gene>
<dbReference type="STRING" id="1414654.BFR47_08075"/>
<dbReference type="Pfam" id="PF07273">
    <property type="entry name" value="DUF1439"/>
    <property type="match status" value="1"/>
</dbReference>